<comment type="caution">
    <text evidence="1">The sequence shown here is derived from an EMBL/GenBank/DDBJ whole genome shotgun (WGS) entry which is preliminary data.</text>
</comment>
<protein>
    <submittedName>
        <fullName evidence="1">Uncharacterized protein</fullName>
    </submittedName>
</protein>
<proteinExistence type="predicted"/>
<keyword evidence="2" id="KW-1185">Reference proteome</keyword>
<dbReference type="RefSeq" id="WP_282763727.1">
    <property type="nucleotide sequence ID" value="NZ_JASCTH010000021.1"/>
</dbReference>
<reference evidence="1 2" key="1">
    <citation type="submission" date="2023-05" db="EMBL/GenBank/DDBJ databases">
        <title>Actinoplanes sp. NEAU-A12 genome sequencing.</title>
        <authorList>
            <person name="Wang Z.-S."/>
        </authorList>
    </citation>
    <scope>NUCLEOTIDE SEQUENCE [LARGE SCALE GENOMIC DNA]</scope>
    <source>
        <strain evidence="1 2">NEAU-A12</strain>
    </source>
</reference>
<dbReference type="EMBL" id="JASCTH010000021">
    <property type="protein sequence ID" value="MDI6102659.1"/>
    <property type="molecule type" value="Genomic_DNA"/>
</dbReference>
<sequence length="356" mass="40086">MPLNGAQVAHLAQVIDEQWNLATLELFARDRLDVDLANLKPDGSVKERALALINFVNSEEFPPRDEELLRALISVPNARLRAVATEFLRPSFLSLNGSPLGAIVVGRAAFVDRGDLRQVLDEFVNPNPNTTHVLIIRGAEPGGKSYTYTFLRHLAVSAVGAHPKRLRLSGTAYTPRMFFEQVFRLLDLDLDRLPRLADDPQAARIDALVAAFDGQVTTGLRQRYWLVIDDLNDATVTPEVREAAYALAFQVEESRPENLWVALLGYNAEITDPELLYVAQEDARFPTEDQLAEHFRCMSSWGPNPLTPVEARKYARTLLSEFPHISKEAMTRLSPRIDVLGEKLRRGERIEPRDRQ</sequence>
<evidence type="ECO:0000313" key="2">
    <source>
        <dbReference type="Proteomes" id="UP001241758"/>
    </source>
</evidence>
<dbReference type="Proteomes" id="UP001241758">
    <property type="component" value="Unassembled WGS sequence"/>
</dbReference>
<accession>A0ABT6WSI2</accession>
<organism evidence="1 2">
    <name type="scientific">Actinoplanes sandaracinus</name>
    <dbReference type="NCBI Taxonomy" id="3045177"/>
    <lineage>
        <taxon>Bacteria</taxon>
        <taxon>Bacillati</taxon>
        <taxon>Actinomycetota</taxon>
        <taxon>Actinomycetes</taxon>
        <taxon>Micromonosporales</taxon>
        <taxon>Micromonosporaceae</taxon>
        <taxon>Actinoplanes</taxon>
    </lineage>
</organism>
<name>A0ABT6WSI2_9ACTN</name>
<gene>
    <name evidence="1" type="ORF">QLQ12_28975</name>
</gene>
<evidence type="ECO:0000313" key="1">
    <source>
        <dbReference type="EMBL" id="MDI6102659.1"/>
    </source>
</evidence>